<dbReference type="EMBL" id="LT554468">
    <property type="protein sequence ID" value="SAM05483.1"/>
    <property type="molecule type" value="Genomic_DNA"/>
</dbReference>
<feature type="transmembrane region" description="Helical" evidence="2">
    <location>
        <begin position="125"/>
        <end position="144"/>
    </location>
</feature>
<protein>
    <recommendedName>
        <fullName evidence="5">G-protein coupled receptors family 2 profile 2 domain-containing protein</fullName>
    </recommendedName>
</protein>
<accession>A0A163K9N9</accession>
<dbReference type="Proteomes" id="UP000078561">
    <property type="component" value="Unassembled WGS sequence"/>
</dbReference>
<organism evidence="3">
    <name type="scientific">Absidia glauca</name>
    <name type="common">Pin mould</name>
    <dbReference type="NCBI Taxonomy" id="4829"/>
    <lineage>
        <taxon>Eukaryota</taxon>
        <taxon>Fungi</taxon>
        <taxon>Fungi incertae sedis</taxon>
        <taxon>Mucoromycota</taxon>
        <taxon>Mucoromycotina</taxon>
        <taxon>Mucoromycetes</taxon>
        <taxon>Mucorales</taxon>
        <taxon>Cunninghamellaceae</taxon>
        <taxon>Absidia</taxon>
    </lineage>
</organism>
<keyword evidence="2" id="KW-0812">Transmembrane</keyword>
<keyword evidence="2" id="KW-0472">Membrane</keyword>
<dbReference type="STRING" id="4829.A0A163K9N9"/>
<reference evidence="3" key="1">
    <citation type="submission" date="2016-04" db="EMBL/GenBank/DDBJ databases">
        <authorList>
            <person name="Evans L.H."/>
            <person name="Alamgir A."/>
            <person name="Owens N."/>
            <person name="Weber N.D."/>
            <person name="Virtaneva K."/>
            <person name="Barbian K."/>
            <person name="Babar A."/>
            <person name="Rosenke K."/>
        </authorList>
    </citation>
    <scope>NUCLEOTIDE SEQUENCE [LARGE SCALE GENOMIC DNA]</scope>
    <source>
        <strain evidence="3">CBS 101.48</strain>
    </source>
</reference>
<feature type="transmembrane region" description="Helical" evidence="2">
    <location>
        <begin position="199"/>
        <end position="220"/>
    </location>
</feature>
<evidence type="ECO:0000313" key="4">
    <source>
        <dbReference type="Proteomes" id="UP000078561"/>
    </source>
</evidence>
<gene>
    <name evidence="3" type="primary">ABSGL_11358.1 scaffold 12295</name>
</gene>
<name>A0A163K9N9_ABSGL</name>
<evidence type="ECO:0000313" key="3">
    <source>
        <dbReference type="EMBL" id="SAM05483.1"/>
    </source>
</evidence>
<evidence type="ECO:0000256" key="1">
    <source>
        <dbReference type="SAM" id="MobiDB-lite"/>
    </source>
</evidence>
<feature type="region of interest" description="Disordered" evidence="1">
    <location>
        <begin position="411"/>
        <end position="462"/>
    </location>
</feature>
<evidence type="ECO:0000256" key="2">
    <source>
        <dbReference type="SAM" id="Phobius"/>
    </source>
</evidence>
<feature type="transmembrane region" description="Helical" evidence="2">
    <location>
        <begin position="90"/>
        <end position="113"/>
    </location>
</feature>
<feature type="compositionally biased region" description="Basic and acidic residues" evidence="1">
    <location>
        <begin position="438"/>
        <end position="447"/>
    </location>
</feature>
<evidence type="ECO:0008006" key="5">
    <source>
        <dbReference type="Google" id="ProtNLM"/>
    </source>
</evidence>
<dbReference type="OrthoDB" id="2266370at2759"/>
<keyword evidence="4" id="KW-1185">Reference proteome</keyword>
<feature type="transmembrane region" description="Helical" evidence="2">
    <location>
        <begin position="52"/>
        <end position="70"/>
    </location>
</feature>
<feature type="region of interest" description="Disordered" evidence="1">
    <location>
        <begin position="476"/>
        <end position="499"/>
    </location>
</feature>
<sequence>MSEHAPAIDPSYLRVYSPVFYTTTSVSLFMNAIVILIHGCMVYHRVAEFNRVSLRLTVAACVYGVIRASVRLAMTVPANSVTCLVDSFFLGWMEIASPMCLAFVGIHAVIVLVLNVDHPRKFEKYYHIIIFLYSLVASIITVSYRTHNYPGDFRCWYKMERFNFVATSVRYAQNRNNCLVPAHPVRNRHVDPIKTFRIVIIRLTFYAIVPLFSKIFILVSGFENLRGHSVNFYALVTGGVIANLQGLLISLLYFSDPAMTDTMGRFFRYLRKVYVDEYPRAKSDSSTDDGHDSTYDWHDSTQLDSERMPTVVCLGRSNHDMIAEDASERIHLHRPPRKHRDYTRPRDPYHYRWLAVSLHWFLTKICRLTPQSAASSSSFTLSYRTESIASAPMTQSSLLLSLDPPLNQQQPCLKVTITPPSSPEKSSLRATLAPSAHFSEKSEEEAIPRLSPTPPMSSPEEIDHLSLLSGSHQSLGYAPLDVPPHHHHRLQQQQHLHGHGVALDPASISALLDWEPSNPFHPAREDHPWMGGDGLGHGWTVLTHLSPTWEQGSSRKVVFVEQWGKGYLGSRWFVAE</sequence>
<dbReference type="InParanoid" id="A0A163K9N9"/>
<keyword evidence="2" id="KW-1133">Transmembrane helix</keyword>
<proteinExistence type="predicted"/>
<feature type="transmembrane region" description="Helical" evidence="2">
    <location>
        <begin position="232"/>
        <end position="254"/>
    </location>
</feature>
<dbReference type="AlphaFoldDB" id="A0A163K9N9"/>
<feature type="transmembrane region" description="Helical" evidence="2">
    <location>
        <begin position="20"/>
        <end position="40"/>
    </location>
</feature>